<reference evidence="16" key="1">
    <citation type="journal article" date="2021" name="Cell">
        <title>Tracing the genetic footprints of vertebrate landing in non-teleost ray-finned fishes.</title>
        <authorList>
            <person name="Bi X."/>
            <person name="Wang K."/>
            <person name="Yang L."/>
            <person name="Pan H."/>
            <person name="Jiang H."/>
            <person name="Wei Q."/>
            <person name="Fang M."/>
            <person name="Yu H."/>
            <person name="Zhu C."/>
            <person name="Cai Y."/>
            <person name="He Y."/>
            <person name="Gan X."/>
            <person name="Zeng H."/>
            <person name="Yu D."/>
            <person name="Zhu Y."/>
            <person name="Jiang H."/>
            <person name="Qiu Q."/>
            <person name="Yang H."/>
            <person name="Zhang Y.E."/>
            <person name="Wang W."/>
            <person name="Zhu M."/>
            <person name="He S."/>
            <person name="Zhang G."/>
        </authorList>
    </citation>
    <scope>NUCLEOTIDE SEQUENCE</scope>
    <source>
        <strain evidence="16">Allg_001</strain>
    </source>
</reference>
<feature type="compositionally biased region" description="Pro residues" evidence="13">
    <location>
        <begin position="596"/>
        <end position="606"/>
    </location>
</feature>
<keyword evidence="9" id="KW-0379">Hydroxylation</keyword>
<keyword evidence="2" id="KW-0964">Secreted</keyword>
<dbReference type="GO" id="GO:0030154">
    <property type="term" value="P:cell differentiation"/>
    <property type="evidence" value="ECO:0007669"/>
    <property type="project" value="UniProtKB-ARBA"/>
</dbReference>
<dbReference type="SMART" id="SM00327">
    <property type="entry name" value="VWA"/>
    <property type="match status" value="3"/>
</dbReference>
<dbReference type="Gene3D" id="3.40.50.410">
    <property type="entry name" value="von Willebrand factor, type A domain"/>
    <property type="match status" value="3"/>
</dbReference>
<feature type="chain" id="PRO_5035322792" description="Collagen alpha-1(VI) chain" evidence="14">
    <location>
        <begin position="20"/>
        <end position="1036"/>
    </location>
</feature>
<dbReference type="PRINTS" id="PR00453">
    <property type="entry name" value="VWFADOMAIN"/>
</dbReference>
<keyword evidence="6" id="KW-0130">Cell adhesion</keyword>
<keyword evidence="7" id="KW-0176">Collagen</keyword>
<evidence type="ECO:0000256" key="14">
    <source>
        <dbReference type="SAM" id="SignalP"/>
    </source>
</evidence>
<name>A0A8J7NI59_ATRSP</name>
<proteinExistence type="inferred from homology"/>
<evidence type="ECO:0000256" key="5">
    <source>
        <dbReference type="ARBA" id="ARBA00022737"/>
    </source>
</evidence>
<keyword evidence="8" id="KW-0325">Glycoprotein</keyword>
<dbReference type="CDD" id="cd01480">
    <property type="entry name" value="vWA_collagen_alpha_1-VI-type"/>
    <property type="match status" value="1"/>
</dbReference>
<dbReference type="GO" id="GO:0005615">
    <property type="term" value="C:extracellular space"/>
    <property type="evidence" value="ECO:0007669"/>
    <property type="project" value="TreeGrafter"/>
</dbReference>
<dbReference type="InterPro" id="IPR050525">
    <property type="entry name" value="ECM_Assembly_Org"/>
</dbReference>
<evidence type="ECO:0000256" key="11">
    <source>
        <dbReference type="ARBA" id="ARBA00044000"/>
    </source>
</evidence>
<dbReference type="SUPFAM" id="SSF53300">
    <property type="entry name" value="vWA-like"/>
    <property type="match status" value="3"/>
</dbReference>
<feature type="domain" description="VWFA" evidence="15">
    <location>
        <begin position="632"/>
        <end position="819"/>
    </location>
</feature>
<dbReference type="GO" id="GO:0009653">
    <property type="term" value="P:anatomical structure morphogenesis"/>
    <property type="evidence" value="ECO:0007669"/>
    <property type="project" value="UniProtKB-ARBA"/>
</dbReference>
<comment type="function">
    <text evidence="10">Collagen VI acts as a cell-binding protein.</text>
</comment>
<sequence length="1036" mass="111270">MTYSTFFLTFLGFWAGSLTQEVLPKTFYGDCPVDLYFVLDTSESVALRIKPPEYYIDQITNFTVSFIDQLQQSFYRCDRNLVWNAGALHYSDVIEVIQGLSSMPSEKEQLKKNVKNIKYIGKGTHTDCAIKSGIEELLIGGSHHRENKYMIVVTDGHPLEGYKEPCGGLEEAANEAKHLGIKVFAVAISPDHLETRLNIIATDYHYRRNFTAAGPISSPLQDQKDTIKTIIDTMASIVKESEQVCCSFECQPQRGTPGNKGDEGFQGESGRSGLPGEKGDVGEAGRPGDPGPIGYQGMKGDRGSRGDKGERGPKGYKGDKGRHGIDGVDGGKGEAGYPGLPGCKGSPGPDGEVGDPGPKGDPGPYGRKGEKGEPGRNGTRGRPGNNGAPGVKGLPGPKGSNGEKGERGDDGEPGPDGDVGEKGGRGENGPQGRPGVRGPRGEPGDKGNPGEPGREGPVGVNGDPGESGRLGPKGYKGDEGPAGPETSKSLYFFSLRRILTILFQGLKGTRGPKGTPGDPGLMGQRGEDGSPGTGTEGFPGFQGYPGRRGDKGSEGPKGYPGPKGDEGEPGDPGEDNNIPGPPGANGPKGHRGPEGNPGPPGPPGPPGADECEVLDIIMKMCSCCECKCGPIDLVFVVDSSESIGHQNFELSKEFIVKVIDRLSKDERVKFDGQESRVGVVQYSHEYTQELVTLGDANITSIRELKAAVKNMKWIAGGTYTGSALQFSLDNLIVQLQKDNRVVLVLTDGRSDTSRDPTKLSVLCDHNVQVVGVGVGDVFRKTPNIEQLGQMTCASAAKPGITLQRDNYAELLDESFLLNLTSHICQEKKCPDYTCPIAFDSDADITIMMDSSTSVGSRNFQIKKKFVKRLAERFLNAKKQSNAEVRVSIGQYSGRDQQKIEVPFSENFTEIAARIDEIPFLNEATDVSEALSFLISKYSGSRFGVKKKILIFSDGRSQGITESIIEKRVREADAIGITLYVLAVGNQVNEANLRHLVSRGRPYDVAYAQRHLFRAPDYPSLLRGVFYQTVSRKISLN</sequence>
<dbReference type="EMBL" id="JAAWVO010005693">
    <property type="protein sequence ID" value="MBN3312459.1"/>
    <property type="molecule type" value="Genomic_DNA"/>
</dbReference>
<keyword evidence="17" id="KW-1185">Reference proteome</keyword>
<feature type="non-terminal residue" evidence="16">
    <location>
        <position position="1"/>
    </location>
</feature>
<dbReference type="InterPro" id="IPR036465">
    <property type="entry name" value="vWFA_dom_sf"/>
</dbReference>
<keyword evidence="4 14" id="KW-0732">Signal</keyword>
<evidence type="ECO:0000256" key="4">
    <source>
        <dbReference type="ARBA" id="ARBA00022729"/>
    </source>
</evidence>
<dbReference type="GO" id="GO:0005783">
    <property type="term" value="C:endoplasmic reticulum"/>
    <property type="evidence" value="ECO:0007669"/>
    <property type="project" value="UniProtKB-ARBA"/>
</dbReference>
<dbReference type="FunFam" id="3.40.50.410:FF:000026">
    <property type="entry name" value="Collagen, type VI, alpha 1"/>
    <property type="match status" value="1"/>
</dbReference>
<dbReference type="Pfam" id="PF00092">
    <property type="entry name" value="VWA"/>
    <property type="match status" value="3"/>
</dbReference>
<evidence type="ECO:0000313" key="16">
    <source>
        <dbReference type="EMBL" id="MBN3312459.1"/>
    </source>
</evidence>
<dbReference type="Pfam" id="PF01391">
    <property type="entry name" value="Collagen"/>
    <property type="match status" value="3"/>
</dbReference>
<feature type="domain" description="VWFA" evidence="15">
    <location>
        <begin position="34"/>
        <end position="234"/>
    </location>
</feature>
<gene>
    <name evidence="16" type="primary">Col6a1_1</name>
    <name evidence="16" type="ORF">GTO95_0011760</name>
</gene>
<feature type="compositionally biased region" description="Basic and acidic residues" evidence="13">
    <location>
        <begin position="299"/>
        <end position="332"/>
    </location>
</feature>
<evidence type="ECO:0000256" key="7">
    <source>
        <dbReference type="ARBA" id="ARBA00023119"/>
    </source>
</evidence>
<keyword evidence="3" id="KW-0272">Extracellular matrix</keyword>
<dbReference type="PANTHER" id="PTHR24020:SF18">
    <property type="entry name" value="COLLAGEN ALPHA-1(VI) CHAIN"/>
    <property type="match status" value="1"/>
</dbReference>
<evidence type="ECO:0000256" key="1">
    <source>
        <dbReference type="ARBA" id="ARBA00004498"/>
    </source>
</evidence>
<dbReference type="PANTHER" id="PTHR24020">
    <property type="entry name" value="COLLAGEN ALPHA"/>
    <property type="match status" value="1"/>
</dbReference>
<comment type="similarity">
    <text evidence="11">Belongs to the type VI collagen family.</text>
</comment>
<feature type="compositionally biased region" description="Low complexity" evidence="13">
    <location>
        <begin position="376"/>
        <end position="389"/>
    </location>
</feature>
<feature type="compositionally biased region" description="Basic and acidic residues" evidence="13">
    <location>
        <begin position="401"/>
        <end position="410"/>
    </location>
</feature>
<dbReference type="FunFam" id="3.40.50.410:FF:000050">
    <property type="entry name" value="Collagen, type VI, alpha 1"/>
    <property type="match status" value="1"/>
</dbReference>
<evidence type="ECO:0000256" key="2">
    <source>
        <dbReference type="ARBA" id="ARBA00022525"/>
    </source>
</evidence>
<feature type="non-terminal residue" evidence="16">
    <location>
        <position position="1036"/>
    </location>
</feature>
<evidence type="ECO:0000256" key="10">
    <source>
        <dbReference type="ARBA" id="ARBA00043858"/>
    </source>
</evidence>
<dbReference type="FunFam" id="3.40.50.410:FF:000060">
    <property type="entry name" value="Collagen, type VI, alpha 1"/>
    <property type="match status" value="1"/>
</dbReference>
<dbReference type="GO" id="GO:0009888">
    <property type="term" value="P:tissue development"/>
    <property type="evidence" value="ECO:0007669"/>
    <property type="project" value="UniProtKB-ARBA"/>
</dbReference>
<comment type="caution">
    <text evidence="16">The sequence shown here is derived from an EMBL/GenBank/DDBJ whole genome shotgun (WGS) entry which is preliminary data.</text>
</comment>
<dbReference type="GO" id="GO:0005589">
    <property type="term" value="C:collagen type VI trimer"/>
    <property type="evidence" value="ECO:0007669"/>
    <property type="project" value="UniProtKB-ARBA"/>
</dbReference>
<comment type="subcellular location">
    <subcellularLocation>
        <location evidence="1">Secreted</location>
        <location evidence="1">Extracellular space</location>
        <location evidence="1">Extracellular matrix</location>
    </subcellularLocation>
</comment>
<dbReference type="Proteomes" id="UP000736164">
    <property type="component" value="Unassembled WGS sequence"/>
</dbReference>
<keyword evidence="5" id="KW-0677">Repeat</keyword>
<evidence type="ECO:0000256" key="8">
    <source>
        <dbReference type="ARBA" id="ARBA00023180"/>
    </source>
</evidence>
<evidence type="ECO:0000256" key="12">
    <source>
        <dbReference type="ARBA" id="ARBA00073987"/>
    </source>
</evidence>
<dbReference type="InterPro" id="IPR002035">
    <property type="entry name" value="VWF_A"/>
</dbReference>
<feature type="region of interest" description="Disordered" evidence="13">
    <location>
        <begin position="507"/>
        <end position="607"/>
    </location>
</feature>
<feature type="signal peptide" evidence="14">
    <location>
        <begin position="1"/>
        <end position="19"/>
    </location>
</feature>
<feature type="region of interest" description="Disordered" evidence="13">
    <location>
        <begin position="250"/>
        <end position="484"/>
    </location>
</feature>
<dbReference type="AlphaFoldDB" id="A0A8J7NI59"/>
<evidence type="ECO:0000256" key="6">
    <source>
        <dbReference type="ARBA" id="ARBA00022889"/>
    </source>
</evidence>
<evidence type="ECO:0000256" key="9">
    <source>
        <dbReference type="ARBA" id="ARBA00023278"/>
    </source>
</evidence>
<feature type="compositionally biased region" description="Low complexity" evidence="13">
    <location>
        <begin position="428"/>
        <end position="437"/>
    </location>
</feature>
<evidence type="ECO:0000313" key="17">
    <source>
        <dbReference type="Proteomes" id="UP000736164"/>
    </source>
</evidence>
<protein>
    <recommendedName>
        <fullName evidence="12">Collagen alpha-1(VI) chain</fullName>
    </recommendedName>
</protein>
<feature type="compositionally biased region" description="Low complexity" evidence="13">
    <location>
        <begin position="449"/>
        <end position="461"/>
    </location>
</feature>
<evidence type="ECO:0000256" key="3">
    <source>
        <dbReference type="ARBA" id="ARBA00022530"/>
    </source>
</evidence>
<accession>A0A8J7NI59</accession>
<evidence type="ECO:0000259" key="15">
    <source>
        <dbReference type="PROSITE" id="PS50234"/>
    </source>
</evidence>
<dbReference type="InterPro" id="IPR008160">
    <property type="entry name" value="Collagen"/>
</dbReference>
<dbReference type="PROSITE" id="PS50234">
    <property type="entry name" value="VWFA"/>
    <property type="match status" value="3"/>
</dbReference>
<dbReference type="GO" id="GO:0007155">
    <property type="term" value="P:cell adhesion"/>
    <property type="evidence" value="ECO:0007669"/>
    <property type="project" value="UniProtKB-KW"/>
</dbReference>
<organism evidence="16 17">
    <name type="scientific">Atractosteus spatula</name>
    <name type="common">Alligator gar</name>
    <name type="synonym">Lepisosteus spatula</name>
    <dbReference type="NCBI Taxonomy" id="7917"/>
    <lineage>
        <taxon>Eukaryota</taxon>
        <taxon>Metazoa</taxon>
        <taxon>Chordata</taxon>
        <taxon>Craniata</taxon>
        <taxon>Vertebrata</taxon>
        <taxon>Euteleostomi</taxon>
        <taxon>Actinopterygii</taxon>
        <taxon>Neopterygii</taxon>
        <taxon>Holostei</taxon>
        <taxon>Semionotiformes</taxon>
        <taxon>Lepisosteidae</taxon>
        <taxon>Atractosteus</taxon>
    </lineage>
</organism>
<feature type="domain" description="VWFA" evidence="15">
    <location>
        <begin position="843"/>
        <end position="1029"/>
    </location>
</feature>
<evidence type="ECO:0000256" key="13">
    <source>
        <dbReference type="SAM" id="MobiDB-lite"/>
    </source>
</evidence>